<dbReference type="SMART" id="SM00027">
    <property type="entry name" value="EH"/>
    <property type="match status" value="1"/>
</dbReference>
<accession>A0A4P9YP59</accession>
<dbReference type="InterPro" id="IPR036028">
    <property type="entry name" value="SH3-like_dom_sf"/>
</dbReference>
<evidence type="ECO:0000256" key="1">
    <source>
        <dbReference type="ARBA" id="ARBA00004496"/>
    </source>
</evidence>
<dbReference type="PANTHER" id="PTHR46006">
    <property type="entry name" value="RHO GUANINE NUCLEOTIDE EXCHANGE FACTOR AT 64C, ISOFORM A"/>
    <property type="match status" value="1"/>
</dbReference>
<dbReference type="InterPro" id="IPR051480">
    <property type="entry name" value="Endocytic_GEF_Adapter"/>
</dbReference>
<evidence type="ECO:0000256" key="3">
    <source>
        <dbReference type="ARBA" id="ARBA00022490"/>
    </source>
</evidence>
<organism evidence="8 9">
    <name type="scientific">Rozella allomycis (strain CSF55)</name>
    <dbReference type="NCBI Taxonomy" id="988480"/>
    <lineage>
        <taxon>Eukaryota</taxon>
        <taxon>Fungi</taxon>
        <taxon>Fungi incertae sedis</taxon>
        <taxon>Cryptomycota</taxon>
        <taxon>Cryptomycota incertae sedis</taxon>
        <taxon>Rozella</taxon>
    </lineage>
</organism>
<dbReference type="InterPro" id="IPR000261">
    <property type="entry name" value="EH_dom"/>
</dbReference>
<sequence length="611" mass="70595">MTIVISAFKIAEFSEMNDSSVSQFFNQNQSSQTIPSVRMNYNEFIIGCRICQFWLNTRQPLPKYLTDDMKASLLGKVDWRIREEDRKRYVEMFQSLGIDTDGYLSDKGKRGKLNCNEFCVAMELITRAIGGVPVPGVLPGELVVELERPCYLKTQNEKIKEIENLIKSMPVTNKNFASEKGVFENNLRQTGRNSIQQNMNVEIVDKIGGSMNRSISNVKRDTVKSNVFANKNEDLKIMIPLDLNSSAVKTPTIQVSFLKSPEKRLSSAKTNSSMTRSISHLEFSKDEIFEDPFVEDPFQDESERFEEFSIIKSFESEEISLKVGDVINADMKHPEVSLLWWFGYKKNSEQVGWFPSICVQRMFKAKANFSKKNDDELDLKIGDILVLLREEDDGWVCVENERLESGYVPLNFLSEIKNVERMNFNSRPRSLSFNQIYSYNVEPEKVSGWSDFVGSEISESVSKEERKRQEAIFELIATERKYVADLQLIIQVFYSPLLKILNVTTVEMLFSNIEDILLVNCQLLSDLDDLQKNEFPIVNNLGKIMLRHIIHYTQKDCLDHKELLEALFKSEELLKRVNEAAREKENLEKIKELSLKLETNDLQEVKLIYFN</sequence>
<proteinExistence type="predicted"/>
<dbReference type="GO" id="GO:0005085">
    <property type="term" value="F:guanyl-nucleotide exchange factor activity"/>
    <property type="evidence" value="ECO:0007669"/>
    <property type="project" value="InterPro"/>
</dbReference>
<evidence type="ECO:0000256" key="4">
    <source>
        <dbReference type="PROSITE-ProRule" id="PRU00192"/>
    </source>
</evidence>
<keyword evidence="5" id="KW-0175">Coiled coil</keyword>
<dbReference type="InterPro" id="IPR011992">
    <property type="entry name" value="EF-hand-dom_pair"/>
</dbReference>
<dbReference type="PANTHER" id="PTHR46006:SF6">
    <property type="entry name" value="INTERSECTIN-2 ISOFORM X1"/>
    <property type="match status" value="1"/>
</dbReference>
<feature type="domain" description="SH3" evidence="6">
    <location>
        <begin position="358"/>
        <end position="418"/>
    </location>
</feature>
<dbReference type="EMBL" id="ML005017">
    <property type="protein sequence ID" value="RKP20821.1"/>
    <property type="molecule type" value="Genomic_DNA"/>
</dbReference>
<feature type="coiled-coil region" evidence="5">
    <location>
        <begin position="570"/>
        <end position="600"/>
    </location>
</feature>
<dbReference type="CDD" id="cd00174">
    <property type="entry name" value="SH3"/>
    <property type="match status" value="1"/>
</dbReference>
<dbReference type="GO" id="GO:0005737">
    <property type="term" value="C:cytoplasm"/>
    <property type="evidence" value="ECO:0007669"/>
    <property type="project" value="UniProtKB-SubCell"/>
</dbReference>
<dbReference type="Proteomes" id="UP000281549">
    <property type="component" value="Unassembled WGS sequence"/>
</dbReference>
<reference evidence="9" key="1">
    <citation type="journal article" date="2018" name="Nat. Microbiol.">
        <title>Leveraging single-cell genomics to expand the fungal tree of life.</title>
        <authorList>
            <person name="Ahrendt S.R."/>
            <person name="Quandt C.A."/>
            <person name="Ciobanu D."/>
            <person name="Clum A."/>
            <person name="Salamov A."/>
            <person name="Andreopoulos B."/>
            <person name="Cheng J.F."/>
            <person name="Woyke T."/>
            <person name="Pelin A."/>
            <person name="Henrissat B."/>
            <person name="Reynolds N.K."/>
            <person name="Benny G.L."/>
            <person name="Smith M.E."/>
            <person name="James T.Y."/>
            <person name="Grigoriev I.V."/>
        </authorList>
    </citation>
    <scope>NUCLEOTIDE SEQUENCE [LARGE SCALE GENOMIC DNA]</scope>
    <source>
        <strain evidence="9">CSF55</strain>
    </source>
</reference>
<comment type="subcellular location">
    <subcellularLocation>
        <location evidence="1">Cytoplasm</location>
    </subcellularLocation>
</comment>
<dbReference type="SUPFAM" id="SSF47473">
    <property type="entry name" value="EF-hand"/>
    <property type="match status" value="1"/>
</dbReference>
<gene>
    <name evidence="8" type="ORF">ROZALSC1DRAFT_21053</name>
</gene>
<name>A0A4P9YP59_ROZAC</name>
<evidence type="ECO:0000256" key="2">
    <source>
        <dbReference type="ARBA" id="ARBA00022443"/>
    </source>
</evidence>
<protein>
    <submittedName>
        <fullName evidence="8">Uncharacterized protein</fullName>
    </submittedName>
</protein>
<dbReference type="InterPro" id="IPR035899">
    <property type="entry name" value="DBL_dom_sf"/>
</dbReference>
<dbReference type="PROSITE" id="PS50002">
    <property type="entry name" value="SH3"/>
    <property type="match status" value="1"/>
</dbReference>
<dbReference type="SUPFAM" id="SSF50044">
    <property type="entry name" value="SH3-domain"/>
    <property type="match status" value="2"/>
</dbReference>
<evidence type="ECO:0000259" key="7">
    <source>
        <dbReference type="PROSITE" id="PS50010"/>
    </source>
</evidence>
<keyword evidence="2 4" id="KW-0728">SH3 domain</keyword>
<dbReference type="SMART" id="SM00326">
    <property type="entry name" value="SH3"/>
    <property type="match status" value="2"/>
</dbReference>
<dbReference type="AlphaFoldDB" id="A0A4P9YP59"/>
<dbReference type="InterPro" id="IPR001452">
    <property type="entry name" value="SH3_domain"/>
</dbReference>
<dbReference type="Gene3D" id="1.10.238.10">
    <property type="entry name" value="EF-hand"/>
    <property type="match status" value="1"/>
</dbReference>
<dbReference type="Gene3D" id="2.30.30.40">
    <property type="entry name" value="SH3 Domains"/>
    <property type="match status" value="2"/>
</dbReference>
<evidence type="ECO:0000259" key="6">
    <source>
        <dbReference type="PROSITE" id="PS50002"/>
    </source>
</evidence>
<dbReference type="Pfam" id="PF00621">
    <property type="entry name" value="RhoGEF"/>
    <property type="match status" value="1"/>
</dbReference>
<dbReference type="SMART" id="SM00325">
    <property type="entry name" value="RhoGEF"/>
    <property type="match status" value="1"/>
</dbReference>
<evidence type="ECO:0000256" key="5">
    <source>
        <dbReference type="SAM" id="Coils"/>
    </source>
</evidence>
<feature type="domain" description="DH" evidence="7">
    <location>
        <begin position="467"/>
        <end position="548"/>
    </location>
</feature>
<dbReference type="PROSITE" id="PS50010">
    <property type="entry name" value="DH_2"/>
    <property type="match status" value="1"/>
</dbReference>
<dbReference type="InterPro" id="IPR000219">
    <property type="entry name" value="DH_dom"/>
</dbReference>
<keyword evidence="3" id="KW-0963">Cytoplasm</keyword>
<dbReference type="GO" id="GO:0035025">
    <property type="term" value="P:positive regulation of Rho protein signal transduction"/>
    <property type="evidence" value="ECO:0007669"/>
    <property type="project" value="TreeGrafter"/>
</dbReference>
<evidence type="ECO:0000313" key="9">
    <source>
        <dbReference type="Proteomes" id="UP000281549"/>
    </source>
</evidence>
<dbReference type="Pfam" id="PF00018">
    <property type="entry name" value="SH3_1"/>
    <property type="match status" value="1"/>
</dbReference>
<dbReference type="Gene3D" id="1.20.900.10">
    <property type="entry name" value="Dbl homology (DH) domain"/>
    <property type="match status" value="2"/>
</dbReference>
<evidence type="ECO:0000313" key="8">
    <source>
        <dbReference type="EMBL" id="RKP20821.1"/>
    </source>
</evidence>
<dbReference type="SUPFAM" id="SSF48065">
    <property type="entry name" value="DBL homology domain (DH-domain)"/>
    <property type="match status" value="1"/>
</dbReference>